<gene>
    <name evidence="2" type="ORF">NPIL_169141</name>
</gene>
<dbReference type="Proteomes" id="UP000887013">
    <property type="component" value="Unassembled WGS sequence"/>
</dbReference>
<feature type="compositionally biased region" description="Basic and acidic residues" evidence="1">
    <location>
        <begin position="49"/>
        <end position="61"/>
    </location>
</feature>
<sequence length="260" mass="30263">MRVLSYPWLTPRRALLIGILDMVFIISQCIPAKRNSHEVDLSTDDVEPDDSHMHYEPKDDSVDNYDTNVENSHDWSTENIDIGNEGVEPKKAIEEFISLSDNRSKKLSYLNSHDHPEESYENSLPTPESDVFHFDEDSVHEHGSQPSSENTVFHFEDDSVHEHDSVHSPESNVFHFDDDSVHEHFYHDNGENHLEDYILETHSSPVYPIMSWTESLLMNHKVGLPHRHNGKLHAMLEGMVERNQKMQDELEKLKHFMLEQ</sequence>
<protein>
    <submittedName>
        <fullName evidence="2">Uncharacterized protein</fullName>
    </submittedName>
</protein>
<organism evidence="2 3">
    <name type="scientific">Nephila pilipes</name>
    <name type="common">Giant wood spider</name>
    <name type="synonym">Nephila maculata</name>
    <dbReference type="NCBI Taxonomy" id="299642"/>
    <lineage>
        <taxon>Eukaryota</taxon>
        <taxon>Metazoa</taxon>
        <taxon>Ecdysozoa</taxon>
        <taxon>Arthropoda</taxon>
        <taxon>Chelicerata</taxon>
        <taxon>Arachnida</taxon>
        <taxon>Araneae</taxon>
        <taxon>Araneomorphae</taxon>
        <taxon>Entelegynae</taxon>
        <taxon>Araneoidea</taxon>
        <taxon>Nephilidae</taxon>
        <taxon>Nephila</taxon>
    </lineage>
</organism>
<name>A0A8X6Q2T2_NEPPI</name>
<dbReference type="EMBL" id="BMAW01075419">
    <property type="protein sequence ID" value="GFT96886.1"/>
    <property type="molecule type" value="Genomic_DNA"/>
</dbReference>
<feature type="region of interest" description="Disordered" evidence="1">
    <location>
        <begin position="43"/>
        <end position="65"/>
    </location>
</feature>
<keyword evidence="3" id="KW-1185">Reference proteome</keyword>
<feature type="region of interest" description="Disordered" evidence="1">
    <location>
        <begin position="109"/>
        <end position="129"/>
    </location>
</feature>
<dbReference type="AlphaFoldDB" id="A0A8X6Q2T2"/>
<accession>A0A8X6Q2T2</accession>
<evidence type="ECO:0000313" key="3">
    <source>
        <dbReference type="Proteomes" id="UP000887013"/>
    </source>
</evidence>
<evidence type="ECO:0000256" key="1">
    <source>
        <dbReference type="SAM" id="MobiDB-lite"/>
    </source>
</evidence>
<proteinExistence type="predicted"/>
<evidence type="ECO:0000313" key="2">
    <source>
        <dbReference type="EMBL" id="GFT96886.1"/>
    </source>
</evidence>
<reference evidence="2" key="1">
    <citation type="submission" date="2020-08" db="EMBL/GenBank/DDBJ databases">
        <title>Multicomponent nature underlies the extraordinary mechanical properties of spider dragline silk.</title>
        <authorList>
            <person name="Kono N."/>
            <person name="Nakamura H."/>
            <person name="Mori M."/>
            <person name="Yoshida Y."/>
            <person name="Ohtoshi R."/>
            <person name="Malay A.D."/>
            <person name="Moran D.A.P."/>
            <person name="Tomita M."/>
            <person name="Numata K."/>
            <person name="Arakawa K."/>
        </authorList>
    </citation>
    <scope>NUCLEOTIDE SEQUENCE</scope>
</reference>
<comment type="caution">
    <text evidence="2">The sequence shown here is derived from an EMBL/GenBank/DDBJ whole genome shotgun (WGS) entry which is preliminary data.</text>
</comment>
<dbReference type="OrthoDB" id="10634907at2759"/>